<feature type="compositionally biased region" description="Pro residues" evidence="9">
    <location>
        <begin position="442"/>
        <end position="458"/>
    </location>
</feature>
<evidence type="ECO:0000256" key="8">
    <source>
        <dbReference type="ARBA" id="ARBA00023254"/>
    </source>
</evidence>
<dbReference type="InterPro" id="IPR003593">
    <property type="entry name" value="AAA+_ATPase"/>
</dbReference>
<dbReference type="InterPro" id="IPR027417">
    <property type="entry name" value="P-loop_NTPase"/>
</dbReference>
<keyword evidence="4" id="KW-0221">Differentiation</keyword>
<reference evidence="11 12" key="2">
    <citation type="submission" date="2019-01" db="EMBL/GenBank/DDBJ databases">
        <title>The decoding of complex shrimp genome reveals the adaptation for benthos swimmer, frequently molting mechanism and breeding impact on genome.</title>
        <authorList>
            <person name="Sun Y."/>
            <person name="Gao Y."/>
            <person name="Yu Y."/>
        </authorList>
    </citation>
    <scope>NUCLEOTIDE SEQUENCE [LARGE SCALE GENOMIC DNA]</scope>
    <source>
        <tissue evidence="11">Muscle</tissue>
    </source>
</reference>
<protein>
    <recommendedName>
        <fullName evidence="2">Pachytene checkpoint protein 2 homolog</fullName>
    </recommendedName>
</protein>
<evidence type="ECO:0000256" key="5">
    <source>
        <dbReference type="ARBA" id="ARBA00022840"/>
    </source>
</evidence>
<dbReference type="GO" id="GO:0051598">
    <property type="term" value="P:meiotic recombination checkpoint signaling"/>
    <property type="evidence" value="ECO:0007669"/>
    <property type="project" value="TreeGrafter"/>
</dbReference>
<proteinExistence type="inferred from homology"/>
<dbReference type="InterPro" id="IPR044539">
    <property type="entry name" value="Pch2-like"/>
</dbReference>
<comment type="caution">
    <text evidence="11">The sequence shown here is derived from an EMBL/GenBank/DDBJ whole genome shotgun (WGS) entry which is preliminary data.</text>
</comment>
<evidence type="ECO:0000313" key="11">
    <source>
        <dbReference type="EMBL" id="ROT65916.1"/>
    </source>
</evidence>
<dbReference type="Pfam" id="PF00004">
    <property type="entry name" value="AAA"/>
    <property type="match status" value="1"/>
</dbReference>
<evidence type="ECO:0000256" key="1">
    <source>
        <dbReference type="ARBA" id="ARBA00007271"/>
    </source>
</evidence>
<feature type="region of interest" description="Disordered" evidence="9">
    <location>
        <begin position="416"/>
        <end position="462"/>
    </location>
</feature>
<accession>A0A3R7LXK0</accession>
<reference evidence="11 12" key="1">
    <citation type="submission" date="2018-04" db="EMBL/GenBank/DDBJ databases">
        <authorList>
            <person name="Zhang X."/>
            <person name="Yuan J."/>
            <person name="Li F."/>
            <person name="Xiang J."/>
        </authorList>
    </citation>
    <scope>NUCLEOTIDE SEQUENCE [LARGE SCALE GENOMIC DNA]</scope>
    <source>
        <tissue evidence="11">Muscle</tissue>
    </source>
</reference>
<evidence type="ECO:0000256" key="9">
    <source>
        <dbReference type="SAM" id="MobiDB-lite"/>
    </source>
</evidence>
<dbReference type="InterPro" id="IPR001270">
    <property type="entry name" value="ClpA/B"/>
</dbReference>
<comment type="similarity">
    <text evidence="1">Belongs to the AAA ATPase family. PCH2 subfamily.</text>
</comment>
<feature type="domain" description="AAA+ ATPase" evidence="10">
    <location>
        <begin position="161"/>
        <end position="313"/>
    </location>
</feature>
<evidence type="ECO:0000259" key="10">
    <source>
        <dbReference type="SMART" id="SM00382"/>
    </source>
</evidence>
<dbReference type="GO" id="GO:0007283">
    <property type="term" value="P:spermatogenesis"/>
    <property type="evidence" value="ECO:0007669"/>
    <property type="project" value="UniProtKB-KW"/>
</dbReference>
<evidence type="ECO:0000256" key="3">
    <source>
        <dbReference type="ARBA" id="ARBA00022741"/>
    </source>
</evidence>
<dbReference type="GO" id="GO:0005694">
    <property type="term" value="C:chromosome"/>
    <property type="evidence" value="ECO:0007669"/>
    <property type="project" value="TreeGrafter"/>
</dbReference>
<evidence type="ECO:0000256" key="6">
    <source>
        <dbReference type="ARBA" id="ARBA00022871"/>
    </source>
</evidence>
<dbReference type="GO" id="GO:0048477">
    <property type="term" value="P:oogenesis"/>
    <property type="evidence" value="ECO:0007669"/>
    <property type="project" value="UniProtKB-KW"/>
</dbReference>
<dbReference type="Pfam" id="PF23242">
    <property type="entry name" value="AAA_lid_TRIP13_C"/>
    <property type="match status" value="1"/>
</dbReference>
<dbReference type="Proteomes" id="UP000283509">
    <property type="component" value="Unassembled WGS sequence"/>
</dbReference>
<dbReference type="Pfam" id="PF23563">
    <property type="entry name" value="TRIP13_N"/>
    <property type="match status" value="1"/>
</dbReference>
<dbReference type="STRING" id="6689.A0A3R7LXK0"/>
<name>A0A3R7LXK0_PENVA</name>
<dbReference type="GO" id="GO:0042802">
    <property type="term" value="F:identical protein binding"/>
    <property type="evidence" value="ECO:0007669"/>
    <property type="project" value="UniProtKB-ARBA"/>
</dbReference>
<dbReference type="FunFam" id="3.40.50.300:FF:000662">
    <property type="entry name" value="Pachytene checkpoint protein 2 homolog"/>
    <property type="match status" value="1"/>
</dbReference>
<sequence>MAQNTSLEKPILHVEILQRRRSVMAKDVLMHEVDTILKNMGKTYVDSHIKEFPNSGLQEHILHIKICEVQDNADVKEVELCNVMPRYYVYQLECDGPGIEELNEGEEEIPAATYWILPAAEFDNYWENLVFDTNIKEELLNYIRTTLLFSDRKICESIISWNKVVLLHGPPGTGKTTLSKALAQKLSIRLEPRYKYAQLVEINSHSLFSKWFSESGKLVQKMFTKITEMVEDPQSLVLVLIDEVESLTCSRASCSNGTEPSDAVRVVNAVLTQLDQLKKYPNCLILTTSNITGTIDLAFVDRADIKQYLGLPSKGAIYQIYHSCIIELERTGIIVDSERLFTLKELTLIKMAESKVTQPSLLLMKIAEQSQGLSGRTLRKIPFLAHALYIHAPRVSLYDFLFAMEKAVQKQLKDREKISQPSPQLLPYSNLIPTPHPQFRTHPPPMPLSPNNHRPPLPSRTVHPFPIPTPISFYSPPPPIPNLTPPPAISPN</sequence>
<organism evidence="11 12">
    <name type="scientific">Penaeus vannamei</name>
    <name type="common">Whiteleg shrimp</name>
    <name type="synonym">Litopenaeus vannamei</name>
    <dbReference type="NCBI Taxonomy" id="6689"/>
    <lineage>
        <taxon>Eukaryota</taxon>
        <taxon>Metazoa</taxon>
        <taxon>Ecdysozoa</taxon>
        <taxon>Arthropoda</taxon>
        <taxon>Crustacea</taxon>
        <taxon>Multicrustacea</taxon>
        <taxon>Malacostraca</taxon>
        <taxon>Eumalacostraca</taxon>
        <taxon>Eucarida</taxon>
        <taxon>Decapoda</taxon>
        <taxon>Dendrobranchiata</taxon>
        <taxon>Penaeoidea</taxon>
        <taxon>Penaeidae</taxon>
        <taxon>Penaeus</taxon>
    </lineage>
</organism>
<dbReference type="OrthoDB" id="10042665at2759"/>
<dbReference type="SUPFAM" id="SSF52540">
    <property type="entry name" value="P-loop containing nucleoside triphosphate hydrolases"/>
    <property type="match status" value="1"/>
</dbReference>
<dbReference type="PANTHER" id="PTHR45991:SF1">
    <property type="entry name" value="PACHYTENE CHECKPOINT PROTEIN 2 HOMOLOG"/>
    <property type="match status" value="1"/>
</dbReference>
<dbReference type="AlphaFoldDB" id="A0A3R7LXK0"/>
<dbReference type="PANTHER" id="PTHR45991">
    <property type="entry name" value="PACHYTENE CHECKPOINT PROTEIN 2"/>
    <property type="match status" value="1"/>
</dbReference>
<dbReference type="SMART" id="SM00382">
    <property type="entry name" value="AAA"/>
    <property type="match status" value="1"/>
</dbReference>
<dbReference type="GO" id="GO:0007131">
    <property type="term" value="P:reciprocal meiotic recombination"/>
    <property type="evidence" value="ECO:0007669"/>
    <property type="project" value="TreeGrafter"/>
</dbReference>
<evidence type="ECO:0000313" key="12">
    <source>
        <dbReference type="Proteomes" id="UP000283509"/>
    </source>
</evidence>
<keyword evidence="6" id="KW-0744">Spermatogenesis</keyword>
<evidence type="ECO:0000256" key="4">
    <source>
        <dbReference type="ARBA" id="ARBA00022782"/>
    </source>
</evidence>
<keyword evidence="3" id="KW-0547">Nucleotide-binding</keyword>
<gene>
    <name evidence="11" type="ORF">C7M84_016114</name>
</gene>
<keyword evidence="12" id="KW-1185">Reference proteome</keyword>
<dbReference type="PRINTS" id="PR00300">
    <property type="entry name" value="CLPPROTEASEA"/>
</dbReference>
<dbReference type="GO" id="GO:0016887">
    <property type="term" value="F:ATP hydrolysis activity"/>
    <property type="evidence" value="ECO:0007669"/>
    <property type="project" value="InterPro"/>
</dbReference>
<keyword evidence="5" id="KW-0067">ATP-binding</keyword>
<dbReference type="CDD" id="cd19508">
    <property type="entry name" value="RecA-like_Pch2-like"/>
    <property type="match status" value="1"/>
</dbReference>
<dbReference type="Gene3D" id="3.40.50.300">
    <property type="entry name" value="P-loop containing nucleotide triphosphate hydrolases"/>
    <property type="match status" value="1"/>
</dbReference>
<dbReference type="GO" id="GO:0005634">
    <property type="term" value="C:nucleus"/>
    <property type="evidence" value="ECO:0007669"/>
    <property type="project" value="TreeGrafter"/>
</dbReference>
<keyword evidence="7" id="KW-0896">Oogenesis</keyword>
<evidence type="ECO:0000256" key="7">
    <source>
        <dbReference type="ARBA" id="ARBA00022943"/>
    </source>
</evidence>
<keyword evidence="8" id="KW-0469">Meiosis</keyword>
<dbReference type="GO" id="GO:0005524">
    <property type="term" value="F:ATP binding"/>
    <property type="evidence" value="ECO:0007669"/>
    <property type="project" value="UniProtKB-KW"/>
</dbReference>
<evidence type="ECO:0000256" key="2">
    <source>
        <dbReference type="ARBA" id="ARBA00022364"/>
    </source>
</evidence>
<dbReference type="InterPro" id="IPR058249">
    <property type="entry name" value="Pch2_C"/>
</dbReference>
<dbReference type="InterPro" id="IPR003959">
    <property type="entry name" value="ATPase_AAA_core"/>
</dbReference>
<dbReference type="EMBL" id="QCYY01003017">
    <property type="protein sequence ID" value="ROT65916.1"/>
    <property type="molecule type" value="Genomic_DNA"/>
</dbReference>